<dbReference type="SMART" id="SM00988">
    <property type="entry name" value="UreE_N"/>
    <property type="match status" value="1"/>
</dbReference>
<organism evidence="8 10">
    <name type="scientific">Aureimonas ureilytica</name>
    <dbReference type="NCBI Taxonomy" id="401562"/>
    <lineage>
        <taxon>Bacteria</taxon>
        <taxon>Pseudomonadati</taxon>
        <taxon>Pseudomonadota</taxon>
        <taxon>Alphaproteobacteria</taxon>
        <taxon>Hyphomicrobiales</taxon>
        <taxon>Aurantimonadaceae</taxon>
        <taxon>Aureimonas</taxon>
    </lineage>
</organism>
<keyword evidence="3 5" id="KW-0533">Nickel</keyword>
<feature type="compositionally biased region" description="Basic and acidic residues" evidence="6">
    <location>
        <begin position="155"/>
        <end position="164"/>
    </location>
</feature>
<dbReference type="STRING" id="401562.NS365_16230"/>
<dbReference type="GO" id="GO:0065003">
    <property type="term" value="P:protein-containing complex assembly"/>
    <property type="evidence" value="ECO:0007669"/>
    <property type="project" value="InterPro"/>
</dbReference>
<protein>
    <recommendedName>
        <fullName evidence="5">Urease accessory protein UreE</fullName>
    </recommendedName>
</protein>
<evidence type="ECO:0000256" key="2">
    <source>
        <dbReference type="ARBA" id="ARBA00022490"/>
    </source>
</evidence>
<dbReference type="InterPro" id="IPR012406">
    <property type="entry name" value="UreE"/>
</dbReference>
<dbReference type="EMBL" id="LDQA01000041">
    <property type="protein sequence ID" value="KTR04062.1"/>
    <property type="molecule type" value="Genomic_DNA"/>
</dbReference>
<evidence type="ECO:0000259" key="7">
    <source>
        <dbReference type="SMART" id="SM00988"/>
    </source>
</evidence>
<name>A0A175R9H2_9HYPH</name>
<feature type="domain" description="UreE urease accessory N-terminal" evidence="7">
    <location>
        <begin position="1"/>
        <end position="67"/>
    </location>
</feature>
<comment type="caution">
    <text evidence="8">The sequence shown here is derived from an EMBL/GenBank/DDBJ whole genome shotgun (WGS) entry which is preliminary data.</text>
</comment>
<dbReference type="Pfam" id="PF05194">
    <property type="entry name" value="UreE_C"/>
    <property type="match status" value="1"/>
</dbReference>
<dbReference type="GO" id="GO:0005737">
    <property type="term" value="C:cytoplasm"/>
    <property type="evidence" value="ECO:0007669"/>
    <property type="project" value="UniProtKB-SubCell"/>
</dbReference>
<dbReference type="Gene3D" id="2.60.260.20">
    <property type="entry name" value="Urease metallochaperone UreE, N-terminal domain"/>
    <property type="match status" value="1"/>
</dbReference>
<sequence length="164" mass="18142">MIEANSIIERGAFIGEAADTITLDEAQRHRRRMAMVSDHGIAFLLDLAEARLLREGDAITLSDGRYVVVRAKPEELYAIEGRDAVHLLTLAWQLGNRHLPCQIEAKRILVRRDHVIRDMLLELGAHIHEVEAAFDPVGGAYATPGAAPHSHGHTHGHDHTHSHG</sequence>
<comment type="similarity">
    <text evidence="5">Belongs to the UreE family.</text>
</comment>
<dbReference type="SUPFAM" id="SSF69737">
    <property type="entry name" value="Urease metallochaperone UreE, C-terminal domain"/>
    <property type="match status" value="1"/>
</dbReference>
<evidence type="ECO:0000256" key="6">
    <source>
        <dbReference type="SAM" id="MobiDB-lite"/>
    </source>
</evidence>
<gene>
    <name evidence="5" type="primary">ureE</name>
    <name evidence="8" type="ORF">NS226_11805</name>
    <name evidence="9" type="ORF">NS365_16230</name>
</gene>
<dbReference type="Gene3D" id="3.30.70.790">
    <property type="entry name" value="UreE, C-terminal domain"/>
    <property type="match status" value="1"/>
</dbReference>
<accession>A0A175R9H2</accession>
<comment type="subcellular location">
    <subcellularLocation>
        <location evidence="1 5">Cytoplasm</location>
    </subcellularLocation>
</comment>
<dbReference type="InterPro" id="IPR036118">
    <property type="entry name" value="UreE_N_sf"/>
</dbReference>
<evidence type="ECO:0000256" key="4">
    <source>
        <dbReference type="ARBA" id="ARBA00023186"/>
    </source>
</evidence>
<dbReference type="EMBL" id="LDPZ01000023">
    <property type="protein sequence ID" value="KTQ95243.1"/>
    <property type="molecule type" value="Genomic_DNA"/>
</dbReference>
<keyword evidence="11" id="KW-1185">Reference proteome</keyword>
<reference evidence="10 11" key="1">
    <citation type="journal article" date="2016" name="Front. Microbiol.">
        <title>Genomic Resource of Rice Seed Associated Bacteria.</title>
        <authorList>
            <person name="Midha S."/>
            <person name="Bansal K."/>
            <person name="Sharma S."/>
            <person name="Kumar N."/>
            <person name="Patil P.P."/>
            <person name="Chaudhry V."/>
            <person name="Patil P.B."/>
        </authorList>
    </citation>
    <scope>NUCLEOTIDE SEQUENCE [LARGE SCALE GENOMIC DNA]</scope>
    <source>
        <strain evidence="8 10">NS226</strain>
        <strain evidence="9 11">NS365</strain>
    </source>
</reference>
<evidence type="ECO:0000256" key="3">
    <source>
        <dbReference type="ARBA" id="ARBA00022596"/>
    </source>
</evidence>
<evidence type="ECO:0000256" key="1">
    <source>
        <dbReference type="ARBA" id="ARBA00004496"/>
    </source>
</evidence>
<dbReference type="PATRIC" id="fig|401562.3.peg.1899"/>
<evidence type="ECO:0000256" key="5">
    <source>
        <dbReference type="HAMAP-Rule" id="MF_00822"/>
    </source>
</evidence>
<dbReference type="Proteomes" id="UP000078272">
    <property type="component" value="Unassembled WGS sequence"/>
</dbReference>
<dbReference type="PIRSF" id="PIRSF036402">
    <property type="entry name" value="Ureas_acces_UreE"/>
    <property type="match status" value="1"/>
</dbReference>
<keyword evidence="4 5" id="KW-0143">Chaperone</keyword>
<dbReference type="InterPro" id="IPR004029">
    <property type="entry name" value="UreE_N"/>
</dbReference>
<evidence type="ECO:0000313" key="11">
    <source>
        <dbReference type="Proteomes" id="UP000078529"/>
    </source>
</evidence>
<dbReference type="OrthoDB" id="9802215at2"/>
<dbReference type="GO" id="GO:0016151">
    <property type="term" value="F:nickel cation binding"/>
    <property type="evidence" value="ECO:0007669"/>
    <property type="project" value="UniProtKB-UniRule"/>
</dbReference>
<dbReference type="HAMAP" id="MF_00822">
    <property type="entry name" value="UreE"/>
    <property type="match status" value="1"/>
</dbReference>
<feature type="region of interest" description="Disordered" evidence="6">
    <location>
        <begin position="141"/>
        <end position="164"/>
    </location>
</feature>
<evidence type="ECO:0000313" key="10">
    <source>
        <dbReference type="Proteomes" id="UP000078272"/>
    </source>
</evidence>
<proteinExistence type="inferred from homology"/>
<dbReference type="InterPro" id="IPR007864">
    <property type="entry name" value="UreE_C_dom"/>
</dbReference>
<dbReference type="GO" id="GO:0019627">
    <property type="term" value="P:urea metabolic process"/>
    <property type="evidence" value="ECO:0007669"/>
    <property type="project" value="InterPro"/>
</dbReference>
<dbReference type="AlphaFoldDB" id="A0A175R9H2"/>
<dbReference type="GO" id="GO:0006457">
    <property type="term" value="P:protein folding"/>
    <property type="evidence" value="ECO:0007669"/>
    <property type="project" value="InterPro"/>
</dbReference>
<dbReference type="RefSeq" id="WP_058601337.1">
    <property type="nucleotide sequence ID" value="NZ_LDPZ01000023.1"/>
</dbReference>
<dbReference type="Pfam" id="PF02814">
    <property type="entry name" value="UreE_N"/>
    <property type="match status" value="1"/>
</dbReference>
<keyword evidence="2 5" id="KW-0963">Cytoplasm</keyword>
<dbReference type="SUPFAM" id="SSF69287">
    <property type="entry name" value="Urease metallochaperone UreE, N-terminal domain"/>
    <property type="match status" value="1"/>
</dbReference>
<comment type="function">
    <text evidence="5">Involved in urease metallocenter assembly. Binds nickel. Probably functions as a nickel donor during metallocenter assembly.</text>
</comment>
<dbReference type="GO" id="GO:0051082">
    <property type="term" value="F:unfolded protein binding"/>
    <property type="evidence" value="ECO:0007669"/>
    <property type="project" value="UniProtKB-UniRule"/>
</dbReference>
<dbReference type="CDD" id="cd00571">
    <property type="entry name" value="UreE"/>
    <property type="match status" value="1"/>
</dbReference>
<dbReference type="Proteomes" id="UP000078529">
    <property type="component" value="Unassembled WGS sequence"/>
</dbReference>
<evidence type="ECO:0000313" key="8">
    <source>
        <dbReference type="EMBL" id="KTQ95243.1"/>
    </source>
</evidence>
<evidence type="ECO:0000313" key="9">
    <source>
        <dbReference type="EMBL" id="KTR04062.1"/>
    </source>
</evidence>